<evidence type="ECO:0000259" key="7">
    <source>
        <dbReference type="Pfam" id="PF01764"/>
    </source>
</evidence>
<feature type="domain" description="Fungal lipase-type" evidence="7">
    <location>
        <begin position="135"/>
        <end position="223"/>
    </location>
</feature>
<comment type="subcellular location">
    <subcellularLocation>
        <location evidence="2">Cytoplasm</location>
    </subcellularLocation>
    <subcellularLocation>
        <location evidence="1">Nucleus</location>
    </subcellularLocation>
</comment>
<dbReference type="InterPro" id="IPR041266">
    <property type="entry name" value="EDS1_EP"/>
</dbReference>
<evidence type="ECO:0000256" key="4">
    <source>
        <dbReference type="ARBA" id="ARBA00022801"/>
    </source>
</evidence>
<evidence type="ECO:0000256" key="2">
    <source>
        <dbReference type="ARBA" id="ARBA00004496"/>
    </source>
</evidence>
<reference evidence="9" key="1">
    <citation type="submission" date="2020-09" db="EMBL/GenBank/DDBJ databases">
        <title>Genome-Enabled Discovery of Anthraquinone Biosynthesis in Senna tora.</title>
        <authorList>
            <person name="Kang S.-H."/>
            <person name="Pandey R.P."/>
            <person name="Lee C.-M."/>
            <person name="Sim J.-S."/>
            <person name="Jeong J.-T."/>
            <person name="Choi B.-S."/>
            <person name="Jung M."/>
            <person name="Ginzburg D."/>
            <person name="Zhao K."/>
            <person name="Won S.Y."/>
            <person name="Oh T.-J."/>
            <person name="Yu Y."/>
            <person name="Kim N.-H."/>
            <person name="Lee O.R."/>
            <person name="Lee T.-H."/>
            <person name="Bashyal P."/>
            <person name="Kim T.-S."/>
            <person name="Lee W.-H."/>
            <person name="Kawkins C."/>
            <person name="Kim C.-K."/>
            <person name="Kim J.S."/>
            <person name="Ahn B.O."/>
            <person name="Rhee S.Y."/>
            <person name="Sohng J.K."/>
        </authorList>
    </citation>
    <scope>NUCLEOTIDE SEQUENCE</scope>
    <source>
        <tissue evidence="9">Leaf</tissue>
    </source>
</reference>
<name>A0A834SG68_9FABA</name>
<keyword evidence="4" id="KW-0378">Hydrolase</keyword>
<dbReference type="EMBL" id="JAAIUW010000013">
    <property type="protein sequence ID" value="KAF7802872.1"/>
    <property type="molecule type" value="Genomic_DNA"/>
</dbReference>
<organism evidence="9 10">
    <name type="scientific">Senna tora</name>
    <dbReference type="NCBI Taxonomy" id="362788"/>
    <lineage>
        <taxon>Eukaryota</taxon>
        <taxon>Viridiplantae</taxon>
        <taxon>Streptophyta</taxon>
        <taxon>Embryophyta</taxon>
        <taxon>Tracheophyta</taxon>
        <taxon>Spermatophyta</taxon>
        <taxon>Magnoliopsida</taxon>
        <taxon>eudicotyledons</taxon>
        <taxon>Gunneridae</taxon>
        <taxon>Pentapetalae</taxon>
        <taxon>rosids</taxon>
        <taxon>fabids</taxon>
        <taxon>Fabales</taxon>
        <taxon>Fabaceae</taxon>
        <taxon>Caesalpinioideae</taxon>
        <taxon>Cassia clade</taxon>
        <taxon>Senna</taxon>
    </lineage>
</organism>
<keyword evidence="5" id="KW-0611">Plant defense</keyword>
<dbReference type="AlphaFoldDB" id="A0A834SG68"/>
<proteinExistence type="predicted"/>
<dbReference type="InterPro" id="IPR029058">
    <property type="entry name" value="AB_hydrolase_fold"/>
</dbReference>
<evidence type="ECO:0000256" key="3">
    <source>
        <dbReference type="ARBA" id="ARBA00022490"/>
    </source>
</evidence>
<dbReference type="OrthoDB" id="438440at2759"/>
<keyword evidence="10" id="KW-1185">Reference proteome</keyword>
<protein>
    <submittedName>
        <fullName evidence="9">Senescence-associated carboxylesterase 101-like</fullName>
    </submittedName>
</protein>
<dbReference type="PANTHER" id="PTHR46898">
    <property type="entry name" value="SENESCENCE-ASSOCIATED CARBOXYLESTERASE 101"/>
    <property type="match status" value="1"/>
</dbReference>
<dbReference type="InterPro" id="IPR002921">
    <property type="entry name" value="Fungal_lipase-type"/>
</dbReference>
<keyword evidence="3" id="KW-0963">Cytoplasm</keyword>
<evidence type="ECO:0000256" key="1">
    <source>
        <dbReference type="ARBA" id="ARBA00004123"/>
    </source>
</evidence>
<dbReference type="GO" id="GO:0006952">
    <property type="term" value="P:defense response"/>
    <property type="evidence" value="ECO:0007669"/>
    <property type="project" value="UniProtKB-KW"/>
</dbReference>
<accession>A0A834SG68</accession>
<dbReference type="Gene3D" id="3.40.50.1820">
    <property type="entry name" value="alpha/beta hydrolase"/>
    <property type="match status" value="1"/>
</dbReference>
<dbReference type="GO" id="GO:0006629">
    <property type="term" value="P:lipid metabolic process"/>
    <property type="evidence" value="ECO:0007669"/>
    <property type="project" value="InterPro"/>
</dbReference>
<dbReference type="InterPro" id="IPR044603">
    <property type="entry name" value="SAG101-like"/>
</dbReference>
<dbReference type="Pfam" id="PF18117">
    <property type="entry name" value="EDS1_EP"/>
    <property type="match status" value="1"/>
</dbReference>
<dbReference type="GO" id="GO:0005634">
    <property type="term" value="C:nucleus"/>
    <property type="evidence" value="ECO:0007669"/>
    <property type="project" value="UniProtKB-SubCell"/>
</dbReference>
<evidence type="ECO:0000313" key="9">
    <source>
        <dbReference type="EMBL" id="KAF7802872.1"/>
    </source>
</evidence>
<evidence type="ECO:0000256" key="6">
    <source>
        <dbReference type="ARBA" id="ARBA00023242"/>
    </source>
</evidence>
<evidence type="ECO:0000259" key="8">
    <source>
        <dbReference type="Pfam" id="PF18117"/>
    </source>
</evidence>
<dbReference type="GO" id="GO:0052689">
    <property type="term" value="F:carboxylic ester hydrolase activity"/>
    <property type="evidence" value="ECO:0007669"/>
    <property type="project" value="InterPro"/>
</dbReference>
<dbReference type="Proteomes" id="UP000634136">
    <property type="component" value="Unassembled WGS sequence"/>
</dbReference>
<gene>
    <name evidence="9" type="ORF">G2W53_041983</name>
</gene>
<comment type="caution">
    <text evidence="9">The sequence shown here is derived from an EMBL/GenBank/DDBJ whole genome shotgun (WGS) entry which is preliminary data.</text>
</comment>
<dbReference type="SUPFAM" id="SSF53474">
    <property type="entry name" value="alpha/beta-Hydrolases"/>
    <property type="match status" value="1"/>
</dbReference>
<dbReference type="PANTHER" id="PTHR46898:SF3">
    <property type="entry name" value="FUNGAL LIPASE-LIKE DOMAIN-CONTAINING PROTEIN"/>
    <property type="match status" value="1"/>
</dbReference>
<evidence type="ECO:0000313" key="10">
    <source>
        <dbReference type="Proteomes" id="UP000634136"/>
    </source>
</evidence>
<evidence type="ECO:0000256" key="5">
    <source>
        <dbReference type="ARBA" id="ARBA00022821"/>
    </source>
</evidence>
<sequence length="591" mass="67461">MRAYFLRLTKASPMVVSDGLLRWSSSGVLVFSDVVRCSGLECAYLVASSGLLSRSWKVISGIINSKEKLFWRVHQDSDLTIVGFVSSAQNDVVSDDRLVSSSDLMDSPFGFLCTKSIPSFCVNQSVISLFNEYRPMLEDLKSQLKPQIDLSKPLIITGHALGGSIASLFTLWLLDSVSKKHPLCITFGSPLIGDKNLQQAISRSSIWNSCFLHVASRDDPLPSSLISSNNSPYKPFGTFLLCSDYGSSCFENPESILMLLRAMRPINQGLKIFGYENVVESLNCKAICKDDTSAVDVSHLKELQVSLTLQLWALGFAHVKNIDIKTLAKDIEKQEMIYILKKRKVFDPSRKLNDVKINMAQLEWYKKISKTHKRGYYDSFKKGESTSDLDTVTFIKTLNNYWRDMVAEAEMKPQKEGTKFRTRWLYAGTNYRRMVEPLDIAQYYKDGGRDYVTRGRSEHYRQLEKWVEEEEKPDSISRHNVESILTLDSLFWAHVEEALILCKKLKGGMSHCGEAEKEVVKQKLVKFEDYVYGELKKYAVSPEIFLEGSSFMSWWKEYVGTLESGYDSRLFNFMRNVANRQQYETGVYDFP</sequence>
<keyword evidence="6" id="KW-0539">Nucleus</keyword>
<feature type="domain" description="EDS1 EP" evidence="8">
    <location>
        <begin position="360"/>
        <end position="573"/>
    </location>
</feature>
<dbReference type="GO" id="GO:0005737">
    <property type="term" value="C:cytoplasm"/>
    <property type="evidence" value="ECO:0007669"/>
    <property type="project" value="UniProtKB-SubCell"/>
</dbReference>
<dbReference type="Pfam" id="PF01764">
    <property type="entry name" value="Lipase_3"/>
    <property type="match status" value="1"/>
</dbReference>